<evidence type="ECO:0000256" key="1">
    <source>
        <dbReference type="SAM" id="Phobius"/>
    </source>
</evidence>
<feature type="transmembrane region" description="Helical" evidence="1">
    <location>
        <begin position="56"/>
        <end position="72"/>
    </location>
</feature>
<dbReference type="InterPro" id="IPR021529">
    <property type="entry name" value="DUF2798"/>
</dbReference>
<protein>
    <recommendedName>
        <fullName evidence="4">DUF2798 domain-containing protein</fullName>
    </recommendedName>
</protein>
<keyword evidence="1" id="KW-0812">Transmembrane</keyword>
<reference evidence="2" key="1">
    <citation type="journal article" date="2021" name="PeerJ">
        <title>Extensive microbial diversity within the chicken gut microbiome revealed by metagenomics and culture.</title>
        <authorList>
            <person name="Gilroy R."/>
            <person name="Ravi A."/>
            <person name="Getino M."/>
            <person name="Pursley I."/>
            <person name="Horton D.L."/>
            <person name="Alikhan N.F."/>
            <person name="Baker D."/>
            <person name="Gharbi K."/>
            <person name="Hall N."/>
            <person name="Watson M."/>
            <person name="Adriaenssens E.M."/>
            <person name="Foster-Nyarko E."/>
            <person name="Jarju S."/>
            <person name="Secka A."/>
            <person name="Antonio M."/>
            <person name="Oren A."/>
            <person name="Chaudhuri R.R."/>
            <person name="La Ragione R."/>
            <person name="Hildebrand F."/>
            <person name="Pallen M.J."/>
        </authorList>
    </citation>
    <scope>NUCLEOTIDE SEQUENCE</scope>
    <source>
        <strain evidence="2">CHK188-16595</strain>
    </source>
</reference>
<dbReference type="Pfam" id="PF11391">
    <property type="entry name" value="DUF2798"/>
    <property type="match status" value="1"/>
</dbReference>
<reference evidence="2" key="2">
    <citation type="submission" date="2021-04" db="EMBL/GenBank/DDBJ databases">
        <authorList>
            <person name="Gilroy R."/>
        </authorList>
    </citation>
    <scope>NUCLEOTIDE SEQUENCE</scope>
    <source>
        <strain evidence="2">CHK188-16595</strain>
    </source>
</reference>
<dbReference type="EMBL" id="DWXN01000012">
    <property type="protein sequence ID" value="HJB75560.1"/>
    <property type="molecule type" value="Genomic_DNA"/>
</dbReference>
<gene>
    <name evidence="2" type="ORF">IAA37_07835</name>
</gene>
<organism evidence="2 3">
    <name type="scientific">Candidatus Eubacterium faecale</name>
    <dbReference type="NCBI Taxonomy" id="2838568"/>
    <lineage>
        <taxon>Bacteria</taxon>
        <taxon>Bacillati</taxon>
        <taxon>Bacillota</taxon>
        <taxon>Clostridia</taxon>
        <taxon>Eubacteriales</taxon>
        <taxon>Eubacteriaceae</taxon>
        <taxon>Eubacterium</taxon>
    </lineage>
</organism>
<evidence type="ECO:0000313" key="3">
    <source>
        <dbReference type="Proteomes" id="UP000823877"/>
    </source>
</evidence>
<sequence length="170" mass="18987">MPKTKFQGAVFGLLMSYIMAFGMEVYNTAINMGFLTSSGSFSSMTNMVFWNAFKETLYMCAIVFVLSGLFGNKIGEKFANKYCDPQKDNPYFCRIMRQAGTVAIMCPTMSLVASVLFSIILGGAGLLELPAIWVGAMIKNFSIAFFWNMFAATGLTRLIFGLIFRKNRKR</sequence>
<evidence type="ECO:0000313" key="2">
    <source>
        <dbReference type="EMBL" id="HJB75560.1"/>
    </source>
</evidence>
<name>A0A9D2MK21_9FIRM</name>
<feature type="transmembrane region" description="Helical" evidence="1">
    <location>
        <begin position="102"/>
        <end position="124"/>
    </location>
</feature>
<proteinExistence type="predicted"/>
<feature type="transmembrane region" description="Helical" evidence="1">
    <location>
        <begin position="12"/>
        <end position="36"/>
    </location>
</feature>
<accession>A0A9D2MK21</accession>
<keyword evidence="1" id="KW-0472">Membrane</keyword>
<comment type="caution">
    <text evidence="2">The sequence shown here is derived from an EMBL/GenBank/DDBJ whole genome shotgun (WGS) entry which is preliminary data.</text>
</comment>
<evidence type="ECO:0008006" key="4">
    <source>
        <dbReference type="Google" id="ProtNLM"/>
    </source>
</evidence>
<feature type="transmembrane region" description="Helical" evidence="1">
    <location>
        <begin position="144"/>
        <end position="164"/>
    </location>
</feature>
<dbReference type="Proteomes" id="UP000823877">
    <property type="component" value="Unassembled WGS sequence"/>
</dbReference>
<dbReference type="AlphaFoldDB" id="A0A9D2MK21"/>
<keyword evidence="1" id="KW-1133">Transmembrane helix</keyword>